<proteinExistence type="predicted"/>
<organism evidence="2 3">
    <name type="scientific">Polyplax serrata</name>
    <name type="common">Common mouse louse</name>
    <dbReference type="NCBI Taxonomy" id="468196"/>
    <lineage>
        <taxon>Eukaryota</taxon>
        <taxon>Metazoa</taxon>
        <taxon>Ecdysozoa</taxon>
        <taxon>Arthropoda</taxon>
        <taxon>Hexapoda</taxon>
        <taxon>Insecta</taxon>
        <taxon>Pterygota</taxon>
        <taxon>Neoptera</taxon>
        <taxon>Paraneoptera</taxon>
        <taxon>Psocodea</taxon>
        <taxon>Troctomorpha</taxon>
        <taxon>Phthiraptera</taxon>
        <taxon>Anoplura</taxon>
        <taxon>Polyplacidae</taxon>
        <taxon>Polyplax</taxon>
    </lineage>
</organism>
<dbReference type="InterPro" id="IPR029774">
    <property type="entry name" value="CSAP"/>
</dbReference>
<dbReference type="Pfam" id="PF15748">
    <property type="entry name" value="CCSAP"/>
    <property type="match status" value="1"/>
</dbReference>
<accession>A0ABR1AJV9</accession>
<comment type="caution">
    <text evidence="2">The sequence shown here is derived from an EMBL/GenBank/DDBJ whole genome shotgun (WGS) entry which is preliminary data.</text>
</comment>
<sequence>MGCKRSLYCWKNGPCASDEARKQIWEDNIKFRKSLKDLNQSDHYWSFQISKNLCICLEEEEFFRPIRRPLAKRFHTGSLQRLDDIHCTSVTHDCNGLKHRNCFVHCPSLGNSRCDIRAVDLPVPQATLSVKTIGAKEPLRPFRPLHKTNENKPEICSRYKNFLTNSNLQTQKKFSSQLNLANIDKRLGGSLQKKVAHGSCDNLSTGLKPIHSETSKNVQNTELNTDNKATDTQELDGIKDLGKQKKAQKELNPVVVPPGHENPRGLTPMSRTTRKMLQDSRQIPFVTFGCNNNNRDIGSKRTYNVLASKMEVYPSALSAKQQKRNLILKYMQSEKEFQNKCLQQNFNKVSCDRAIYTESSTPTNQRRTTEEFCLYYVQKESSPSLRAGQDVLEVGWGDSPEPLNMEKRSALNKTPITCRKKIESKESPLSSISAKRRNIRSTLRIPSRSITDIAKYVAEVQELSKNIMKELSTNKIEKEINDNKMPMCNNQAVHSITSQAPGHLKKQSVECSISKEAKNLKSGKGNLENKDSSFDSILQSFINEEDEWLSQALSTQESSKSLQKISFVKCKSENELSFTQPLRSEMSKSLPNKTVNNNFRRTSSFDVSTGQVNLSNLNNNNGSGNVNINTIGSSTSKEILPKPLTVQYSQQEIERKRLEAIYRRERKEIERKKMEALKRLEMKKLRTIQT</sequence>
<dbReference type="Proteomes" id="UP001359485">
    <property type="component" value="Unassembled WGS sequence"/>
</dbReference>
<reference evidence="2 3" key="1">
    <citation type="submission" date="2023-09" db="EMBL/GenBank/DDBJ databases">
        <title>Genomes of two closely related lineages of the louse Polyplax serrata with different host specificities.</title>
        <authorList>
            <person name="Martinu J."/>
            <person name="Tarabai H."/>
            <person name="Stefka J."/>
            <person name="Hypsa V."/>
        </authorList>
    </citation>
    <scope>NUCLEOTIDE SEQUENCE [LARGE SCALE GENOMIC DNA]</scope>
    <source>
        <strain evidence="2">98ZLc_SE</strain>
    </source>
</reference>
<keyword evidence="3" id="KW-1185">Reference proteome</keyword>
<keyword evidence="1" id="KW-0175">Coiled coil</keyword>
<evidence type="ECO:0000313" key="2">
    <source>
        <dbReference type="EMBL" id="KAK6621556.1"/>
    </source>
</evidence>
<protein>
    <submittedName>
        <fullName evidence="2">Uncharacterized protein</fullName>
    </submittedName>
</protein>
<feature type="coiled-coil region" evidence="1">
    <location>
        <begin position="648"/>
        <end position="686"/>
    </location>
</feature>
<evidence type="ECO:0000256" key="1">
    <source>
        <dbReference type="SAM" id="Coils"/>
    </source>
</evidence>
<evidence type="ECO:0000313" key="3">
    <source>
        <dbReference type="Proteomes" id="UP001359485"/>
    </source>
</evidence>
<name>A0ABR1AJV9_POLSC</name>
<gene>
    <name evidence="2" type="ORF">RUM44_001363</name>
</gene>
<dbReference type="EMBL" id="JAWJWF010000047">
    <property type="protein sequence ID" value="KAK6621556.1"/>
    <property type="molecule type" value="Genomic_DNA"/>
</dbReference>